<evidence type="ECO:0000313" key="1">
    <source>
        <dbReference type="EMBL" id="MBN1574117.1"/>
    </source>
</evidence>
<reference evidence="1" key="1">
    <citation type="journal article" date="2021" name="Environ. Microbiol.">
        <title>Genomic characterization of three novel Desulfobacterota classes expand the metabolic and phylogenetic diversity of the phylum.</title>
        <authorList>
            <person name="Murphy C.L."/>
            <person name="Biggerstaff J."/>
            <person name="Eichhorn A."/>
            <person name="Ewing E."/>
            <person name="Shahan R."/>
            <person name="Soriano D."/>
            <person name="Stewart S."/>
            <person name="VanMol K."/>
            <person name="Walker R."/>
            <person name="Walters P."/>
            <person name="Elshahed M.S."/>
            <person name="Youssef N.H."/>
        </authorList>
    </citation>
    <scope>NUCLEOTIDE SEQUENCE</scope>
    <source>
        <strain evidence="1">Zod_Metabat.24</strain>
    </source>
</reference>
<dbReference type="AlphaFoldDB" id="A0A9D8KGD1"/>
<comment type="caution">
    <text evidence="1">The sequence shown here is derived from an EMBL/GenBank/DDBJ whole genome shotgun (WGS) entry which is preliminary data.</text>
</comment>
<gene>
    <name evidence="1" type="ORF">JW984_13050</name>
</gene>
<proteinExistence type="predicted"/>
<name>A0A9D8KGD1_9DELT</name>
<dbReference type="Proteomes" id="UP000809273">
    <property type="component" value="Unassembled WGS sequence"/>
</dbReference>
<sequence>MKLNGDPEGIEELKFFHDSDEKKDYLKMILNEAKTNTDNKTEFKDRNNDKKYILTFDPSSGDFVVEKG</sequence>
<dbReference type="EMBL" id="JAFGIX010000065">
    <property type="protein sequence ID" value="MBN1574117.1"/>
    <property type="molecule type" value="Genomic_DNA"/>
</dbReference>
<reference evidence="1" key="2">
    <citation type="submission" date="2021-01" db="EMBL/GenBank/DDBJ databases">
        <authorList>
            <person name="Hahn C.R."/>
            <person name="Youssef N.H."/>
            <person name="Elshahed M."/>
        </authorList>
    </citation>
    <scope>NUCLEOTIDE SEQUENCE</scope>
    <source>
        <strain evidence="1">Zod_Metabat.24</strain>
    </source>
</reference>
<protein>
    <submittedName>
        <fullName evidence="1">Uncharacterized protein</fullName>
    </submittedName>
</protein>
<organism evidence="1 2">
    <name type="scientific">Candidatus Zymogenus saltonus</name>
    <dbReference type="NCBI Taxonomy" id="2844893"/>
    <lineage>
        <taxon>Bacteria</taxon>
        <taxon>Deltaproteobacteria</taxon>
        <taxon>Candidatus Zymogenia</taxon>
        <taxon>Candidatus Zymogeniales</taxon>
        <taxon>Candidatus Zymogenaceae</taxon>
        <taxon>Candidatus Zymogenus</taxon>
    </lineage>
</organism>
<evidence type="ECO:0000313" key="2">
    <source>
        <dbReference type="Proteomes" id="UP000809273"/>
    </source>
</evidence>
<accession>A0A9D8KGD1</accession>